<comment type="subcellular location">
    <subcellularLocation>
        <location evidence="5">Cytoplasm</location>
    </subcellularLocation>
</comment>
<dbReference type="InterPro" id="IPR019815">
    <property type="entry name" value="Translation_initiation_fac_3_C"/>
</dbReference>
<evidence type="ECO:0000256" key="4">
    <source>
        <dbReference type="NCBIfam" id="TIGR00168"/>
    </source>
</evidence>
<dbReference type="GO" id="GO:0032790">
    <property type="term" value="P:ribosome disassembly"/>
    <property type="evidence" value="ECO:0007669"/>
    <property type="project" value="TreeGrafter"/>
</dbReference>
<dbReference type="PANTHER" id="PTHR10938">
    <property type="entry name" value="TRANSLATION INITIATION FACTOR IF-3"/>
    <property type="match status" value="1"/>
</dbReference>
<dbReference type="InterPro" id="IPR019814">
    <property type="entry name" value="Translation_initiation_fac_3_N"/>
</dbReference>
<dbReference type="InterPro" id="IPR019813">
    <property type="entry name" value="Translation_initiation_fac3_CS"/>
</dbReference>
<dbReference type="Gene3D" id="3.10.20.80">
    <property type="entry name" value="Translation initiation factor 3 (IF-3), N-terminal domain"/>
    <property type="match status" value="1"/>
</dbReference>
<dbReference type="GO" id="GO:0043022">
    <property type="term" value="F:ribosome binding"/>
    <property type="evidence" value="ECO:0007669"/>
    <property type="project" value="TreeGrafter"/>
</dbReference>
<organism evidence="8 9">
    <name type="scientific">Candidatus Nealsonbacteria bacterium RIFCSPHIGHO2_01_FULL_43_31</name>
    <dbReference type="NCBI Taxonomy" id="1801665"/>
    <lineage>
        <taxon>Bacteria</taxon>
        <taxon>Candidatus Nealsoniibacteriota</taxon>
    </lineage>
</organism>
<dbReference type="SUPFAM" id="SSF55200">
    <property type="entry name" value="Translation initiation factor IF3, C-terminal domain"/>
    <property type="match status" value="1"/>
</dbReference>
<evidence type="ECO:0000256" key="3">
    <source>
        <dbReference type="ARBA" id="ARBA00022917"/>
    </source>
</evidence>
<dbReference type="InterPro" id="IPR036788">
    <property type="entry name" value="T_IF-3_C_sf"/>
</dbReference>
<dbReference type="PANTHER" id="PTHR10938:SF0">
    <property type="entry name" value="TRANSLATION INITIATION FACTOR IF-3, MITOCHONDRIAL"/>
    <property type="match status" value="1"/>
</dbReference>
<feature type="domain" description="Translation initiation factor 3 C-terminal" evidence="6">
    <location>
        <begin position="84"/>
        <end position="169"/>
    </location>
</feature>
<dbReference type="Gene3D" id="3.30.110.10">
    <property type="entry name" value="Translation initiation factor 3 (IF-3), C-terminal domain"/>
    <property type="match status" value="1"/>
</dbReference>
<evidence type="ECO:0000259" key="6">
    <source>
        <dbReference type="Pfam" id="PF00707"/>
    </source>
</evidence>
<keyword evidence="2 5" id="KW-0396">Initiation factor</keyword>
<evidence type="ECO:0000259" key="7">
    <source>
        <dbReference type="Pfam" id="PF05198"/>
    </source>
</evidence>
<dbReference type="InterPro" id="IPR036787">
    <property type="entry name" value="T_IF-3_N_sf"/>
</dbReference>
<evidence type="ECO:0000313" key="9">
    <source>
        <dbReference type="Proteomes" id="UP000178721"/>
    </source>
</evidence>
<comment type="function">
    <text evidence="5">IF-3 binds to the 30S ribosomal subunit and shifts the equilibrium between 70S ribosomes and their 50S and 30S subunits in favor of the free subunits, thus enhancing the availability of 30S subunits on which protein synthesis initiation begins.</text>
</comment>
<comment type="subunit">
    <text evidence="5">Monomer.</text>
</comment>
<accession>A0A1G2E1I1</accession>
<evidence type="ECO:0000256" key="5">
    <source>
        <dbReference type="RuleBase" id="RU000646"/>
    </source>
</evidence>
<evidence type="ECO:0000256" key="2">
    <source>
        <dbReference type="ARBA" id="ARBA00022540"/>
    </source>
</evidence>
<evidence type="ECO:0000256" key="1">
    <source>
        <dbReference type="ARBA" id="ARBA00005439"/>
    </source>
</evidence>
<dbReference type="Pfam" id="PF05198">
    <property type="entry name" value="IF3_N"/>
    <property type="match status" value="1"/>
</dbReference>
<keyword evidence="3 5" id="KW-0648">Protein biosynthesis</keyword>
<protein>
    <recommendedName>
        <fullName evidence="4 5">Translation initiation factor IF-3</fullName>
    </recommendedName>
</protein>
<proteinExistence type="inferred from homology"/>
<dbReference type="Proteomes" id="UP000178721">
    <property type="component" value="Unassembled WGS sequence"/>
</dbReference>
<feature type="domain" description="Translation initiation factor 3 N-terminal" evidence="7">
    <location>
        <begin position="8"/>
        <end position="75"/>
    </location>
</feature>
<name>A0A1G2E1I1_9BACT</name>
<dbReference type="NCBIfam" id="TIGR00168">
    <property type="entry name" value="infC"/>
    <property type="match status" value="1"/>
</dbReference>
<comment type="similarity">
    <text evidence="1 5">Belongs to the IF-3 family.</text>
</comment>
<dbReference type="SUPFAM" id="SSF54364">
    <property type="entry name" value="Translation initiation factor IF3, N-terminal domain"/>
    <property type="match status" value="1"/>
</dbReference>
<dbReference type="InterPro" id="IPR001288">
    <property type="entry name" value="Translation_initiation_fac_3"/>
</dbReference>
<dbReference type="EMBL" id="MHMA01000038">
    <property type="protein sequence ID" value="OGZ19687.1"/>
    <property type="molecule type" value="Genomic_DNA"/>
</dbReference>
<dbReference type="GO" id="GO:0003743">
    <property type="term" value="F:translation initiation factor activity"/>
    <property type="evidence" value="ECO:0007669"/>
    <property type="project" value="UniProtKB-UniRule"/>
</dbReference>
<evidence type="ECO:0000313" key="8">
    <source>
        <dbReference type="EMBL" id="OGZ19687.1"/>
    </source>
</evidence>
<dbReference type="AlphaFoldDB" id="A0A1G2E1I1"/>
<sequence>MNPRIIANTQIRAKNVRVIDETGKQLGVLGLEEALRLAYERNLDLIQVTEKVDPPVCKIMDYGKYSYQEKKKTHTATKKQKTSELKGIRLTFNIGQHDMETRARQAEKFLKEGDKVRIDIVLRGREKALGNFAREKIGKFLEVLQGFVLYKIERELKKEMRGFSMIISKQ</sequence>
<comment type="caution">
    <text evidence="8">The sequence shown here is derived from an EMBL/GenBank/DDBJ whole genome shotgun (WGS) entry which is preliminary data.</text>
</comment>
<dbReference type="Pfam" id="PF00707">
    <property type="entry name" value="IF3_C"/>
    <property type="match status" value="1"/>
</dbReference>
<reference evidence="8 9" key="1">
    <citation type="journal article" date="2016" name="Nat. Commun.">
        <title>Thousands of microbial genomes shed light on interconnected biogeochemical processes in an aquifer system.</title>
        <authorList>
            <person name="Anantharaman K."/>
            <person name="Brown C.T."/>
            <person name="Hug L.A."/>
            <person name="Sharon I."/>
            <person name="Castelle C.J."/>
            <person name="Probst A.J."/>
            <person name="Thomas B.C."/>
            <person name="Singh A."/>
            <person name="Wilkins M.J."/>
            <person name="Karaoz U."/>
            <person name="Brodie E.L."/>
            <person name="Williams K.H."/>
            <person name="Hubbard S.S."/>
            <person name="Banfield J.F."/>
        </authorList>
    </citation>
    <scope>NUCLEOTIDE SEQUENCE [LARGE SCALE GENOMIC DNA]</scope>
</reference>
<dbReference type="GO" id="GO:0016020">
    <property type="term" value="C:membrane"/>
    <property type="evidence" value="ECO:0007669"/>
    <property type="project" value="TreeGrafter"/>
</dbReference>
<dbReference type="PROSITE" id="PS00938">
    <property type="entry name" value="IF3"/>
    <property type="match status" value="1"/>
</dbReference>
<dbReference type="GO" id="GO:0005829">
    <property type="term" value="C:cytosol"/>
    <property type="evidence" value="ECO:0007669"/>
    <property type="project" value="TreeGrafter"/>
</dbReference>
<gene>
    <name evidence="8" type="ORF">A2654_01585</name>
</gene>